<protein>
    <submittedName>
        <fullName evidence="2">Uncharacterized protein</fullName>
    </submittedName>
</protein>
<sequence>MSRPVPAGLYPVLLPVLLLLSPLVALYSLARSARLAAWRVFVRGSAPAPVHDPRVARLKTVRTWAAVAVTIAVVVALGNAQDVGQHLTEQWVTLLLAPWLLIASGPVVLGVLIWLAPPARRATMRTALRGPLRQLALFFGTLALIPALFYGVDLLNPSHAGGNLGILLVLASLAAGAWSVFLFLFASVTVVRTGFGTAAVHPATPALLTSVLVWEIAAIGGLPGGPPALAYVLLVGGPATVTALSCWEISRLRSRYGVRLRG</sequence>
<proteinExistence type="predicted"/>
<name>A0A7H8N5F7_9ACTN</name>
<dbReference type="AlphaFoldDB" id="A0A7H8N5F7"/>
<evidence type="ECO:0000313" key="3">
    <source>
        <dbReference type="Proteomes" id="UP000509303"/>
    </source>
</evidence>
<evidence type="ECO:0000256" key="1">
    <source>
        <dbReference type="SAM" id="Phobius"/>
    </source>
</evidence>
<keyword evidence="1" id="KW-1133">Transmembrane helix</keyword>
<accession>A0A7H8N5F7</accession>
<keyword evidence="3" id="KW-1185">Reference proteome</keyword>
<dbReference type="RefSeq" id="WP_176161290.1">
    <property type="nucleotide sequence ID" value="NZ_CP054929.1"/>
</dbReference>
<feature type="transmembrane region" description="Helical" evidence="1">
    <location>
        <begin position="12"/>
        <end position="30"/>
    </location>
</feature>
<reference evidence="2 3" key="1">
    <citation type="submission" date="2020-06" db="EMBL/GenBank/DDBJ databases">
        <title>Genome mining for natural products.</title>
        <authorList>
            <person name="Zhang B."/>
            <person name="Shi J."/>
            <person name="Ge H."/>
        </authorList>
    </citation>
    <scope>NUCLEOTIDE SEQUENCE [LARGE SCALE GENOMIC DNA]</scope>
    <source>
        <strain evidence="2 3">NA00687</strain>
    </source>
</reference>
<keyword evidence="1" id="KW-0472">Membrane</keyword>
<dbReference type="EMBL" id="CP054929">
    <property type="protein sequence ID" value="QKW49556.1"/>
    <property type="molecule type" value="Genomic_DNA"/>
</dbReference>
<feature type="transmembrane region" description="Helical" evidence="1">
    <location>
        <begin position="61"/>
        <end position="79"/>
    </location>
</feature>
<feature type="transmembrane region" description="Helical" evidence="1">
    <location>
        <begin position="135"/>
        <end position="152"/>
    </location>
</feature>
<feature type="transmembrane region" description="Helical" evidence="1">
    <location>
        <begin position="164"/>
        <end position="191"/>
    </location>
</feature>
<feature type="transmembrane region" description="Helical" evidence="1">
    <location>
        <begin position="228"/>
        <end position="247"/>
    </location>
</feature>
<gene>
    <name evidence="2" type="ORF">HUT08_08285</name>
</gene>
<dbReference type="Proteomes" id="UP000509303">
    <property type="component" value="Chromosome"/>
</dbReference>
<keyword evidence="1" id="KW-0812">Transmembrane</keyword>
<feature type="transmembrane region" description="Helical" evidence="1">
    <location>
        <begin position="203"/>
        <end position="222"/>
    </location>
</feature>
<feature type="transmembrane region" description="Helical" evidence="1">
    <location>
        <begin position="91"/>
        <end position="115"/>
    </location>
</feature>
<organism evidence="2 3">
    <name type="scientific">Streptomyces buecherae</name>
    <dbReference type="NCBI Taxonomy" id="2763006"/>
    <lineage>
        <taxon>Bacteria</taxon>
        <taxon>Bacillati</taxon>
        <taxon>Actinomycetota</taxon>
        <taxon>Actinomycetes</taxon>
        <taxon>Kitasatosporales</taxon>
        <taxon>Streptomycetaceae</taxon>
        <taxon>Streptomyces</taxon>
    </lineage>
</organism>
<evidence type="ECO:0000313" key="2">
    <source>
        <dbReference type="EMBL" id="QKW49556.1"/>
    </source>
</evidence>